<keyword evidence="5 6" id="KW-0472">Membrane</keyword>
<dbReference type="InterPro" id="IPR050638">
    <property type="entry name" value="AA-Vitamin_Transporters"/>
</dbReference>
<keyword evidence="9" id="KW-1185">Reference proteome</keyword>
<dbReference type="Gene3D" id="1.10.3730.20">
    <property type="match status" value="1"/>
</dbReference>
<name>A0A6N7XMS4_9FIRM</name>
<feature type="transmembrane region" description="Helical" evidence="6">
    <location>
        <begin position="31"/>
        <end position="52"/>
    </location>
</feature>
<protein>
    <submittedName>
        <fullName evidence="8">DMT family transporter</fullName>
    </submittedName>
</protein>
<evidence type="ECO:0000256" key="6">
    <source>
        <dbReference type="SAM" id="Phobius"/>
    </source>
</evidence>
<dbReference type="Pfam" id="PF00892">
    <property type="entry name" value="EamA"/>
    <property type="match status" value="2"/>
</dbReference>
<comment type="caution">
    <text evidence="8">The sequence shown here is derived from an EMBL/GenBank/DDBJ whole genome shotgun (WGS) entry which is preliminary data.</text>
</comment>
<evidence type="ECO:0000256" key="4">
    <source>
        <dbReference type="ARBA" id="ARBA00022989"/>
    </source>
</evidence>
<dbReference type="SUPFAM" id="SSF103481">
    <property type="entry name" value="Multidrug resistance efflux transporter EmrE"/>
    <property type="match status" value="2"/>
</dbReference>
<feature type="transmembrane region" description="Helical" evidence="6">
    <location>
        <begin position="148"/>
        <end position="167"/>
    </location>
</feature>
<proteinExistence type="inferred from homology"/>
<evidence type="ECO:0000256" key="1">
    <source>
        <dbReference type="ARBA" id="ARBA00004141"/>
    </source>
</evidence>
<feature type="domain" description="EamA" evidence="7">
    <location>
        <begin position="7"/>
        <end position="135"/>
    </location>
</feature>
<accession>A0A6N7XMS4</accession>
<dbReference type="PANTHER" id="PTHR32322">
    <property type="entry name" value="INNER MEMBRANE TRANSPORTER"/>
    <property type="match status" value="1"/>
</dbReference>
<comment type="similarity">
    <text evidence="2">Belongs to the EamA transporter family.</text>
</comment>
<feature type="transmembrane region" description="Helical" evidence="6">
    <location>
        <begin position="119"/>
        <end position="136"/>
    </location>
</feature>
<organism evidence="8 9">
    <name type="scientific">Mogibacterium kristiansenii</name>
    <dbReference type="NCBI Taxonomy" id="2606708"/>
    <lineage>
        <taxon>Bacteria</taxon>
        <taxon>Bacillati</taxon>
        <taxon>Bacillota</taxon>
        <taxon>Clostridia</taxon>
        <taxon>Peptostreptococcales</taxon>
        <taxon>Anaerovoracaceae</taxon>
        <taxon>Mogibacterium</taxon>
    </lineage>
</organism>
<dbReference type="RefSeq" id="WP_154554424.1">
    <property type="nucleotide sequence ID" value="NZ_VUNA01000009.1"/>
</dbReference>
<evidence type="ECO:0000256" key="5">
    <source>
        <dbReference type="ARBA" id="ARBA00023136"/>
    </source>
</evidence>
<feature type="transmembrane region" description="Helical" evidence="6">
    <location>
        <begin position="262"/>
        <end position="281"/>
    </location>
</feature>
<feature type="transmembrane region" description="Helical" evidence="6">
    <location>
        <begin position="207"/>
        <end position="225"/>
    </location>
</feature>
<feature type="transmembrane region" description="Helical" evidence="6">
    <location>
        <begin position="95"/>
        <end position="112"/>
    </location>
</feature>
<evidence type="ECO:0000256" key="2">
    <source>
        <dbReference type="ARBA" id="ARBA00007362"/>
    </source>
</evidence>
<evidence type="ECO:0000313" key="8">
    <source>
        <dbReference type="EMBL" id="MST70861.1"/>
    </source>
</evidence>
<feature type="transmembrane region" description="Helical" evidence="6">
    <location>
        <begin position="64"/>
        <end position="83"/>
    </location>
</feature>
<feature type="domain" description="EamA" evidence="7">
    <location>
        <begin position="145"/>
        <end position="277"/>
    </location>
</feature>
<keyword evidence="3 6" id="KW-0812">Transmembrane</keyword>
<feature type="transmembrane region" description="Helical" evidence="6">
    <location>
        <begin position="237"/>
        <end position="256"/>
    </location>
</feature>
<reference evidence="8 9" key="1">
    <citation type="submission" date="2019-08" db="EMBL/GenBank/DDBJ databases">
        <title>In-depth cultivation of the pig gut microbiome towards novel bacterial diversity and tailored functional studies.</title>
        <authorList>
            <person name="Wylensek D."/>
            <person name="Hitch T.C.A."/>
            <person name="Clavel T."/>
        </authorList>
    </citation>
    <scope>NUCLEOTIDE SEQUENCE [LARGE SCALE GENOMIC DNA]</scope>
    <source>
        <strain evidence="8 9">WCA-MUC-591-APC-4B</strain>
    </source>
</reference>
<feature type="transmembrane region" description="Helical" evidence="6">
    <location>
        <begin position="174"/>
        <end position="195"/>
    </location>
</feature>
<evidence type="ECO:0000256" key="3">
    <source>
        <dbReference type="ARBA" id="ARBA00022692"/>
    </source>
</evidence>
<evidence type="ECO:0000259" key="7">
    <source>
        <dbReference type="Pfam" id="PF00892"/>
    </source>
</evidence>
<evidence type="ECO:0000313" key="9">
    <source>
        <dbReference type="Proteomes" id="UP000469424"/>
    </source>
</evidence>
<comment type="subcellular location">
    <subcellularLocation>
        <location evidence="1">Membrane</location>
        <topology evidence="1">Multi-pass membrane protein</topology>
    </subcellularLocation>
</comment>
<dbReference type="EMBL" id="VUNA01000009">
    <property type="protein sequence ID" value="MST70861.1"/>
    <property type="molecule type" value="Genomic_DNA"/>
</dbReference>
<dbReference type="PANTHER" id="PTHR32322:SF2">
    <property type="entry name" value="EAMA DOMAIN-CONTAINING PROTEIN"/>
    <property type="match status" value="1"/>
</dbReference>
<dbReference type="AlphaFoldDB" id="A0A6N7XMS4"/>
<gene>
    <name evidence="8" type="ORF">FYJ65_05855</name>
</gene>
<dbReference type="GO" id="GO:0016020">
    <property type="term" value="C:membrane"/>
    <property type="evidence" value="ECO:0007669"/>
    <property type="project" value="UniProtKB-SubCell"/>
</dbReference>
<dbReference type="InterPro" id="IPR037185">
    <property type="entry name" value="EmrE-like"/>
</dbReference>
<keyword evidence="4 6" id="KW-1133">Transmembrane helix</keyword>
<dbReference type="InterPro" id="IPR000620">
    <property type="entry name" value="EamA_dom"/>
</dbReference>
<sequence>MTQRKAEALIALGLTLRGTSLLFSKLAMQTIGPFTLCGIRFLISFAVVALIFHKQIRSVTKKEVLHSAIVGFLYFCCMAFELLGLRTTPSSTTAFIENTSVVIVPLLAAIVYRRLPKRMDILCALIALAGIALMTLKGSKLAFTPGELLVFGGAVSYAITVVVMDMVTVDDNALNIGVFHLFFIGFFSLLAAFAFEDFTIPTSAPEWGAILYLALVCGAIGFTIQPVGQKYTTPERASLYVATNPLAAVILGVIFLGERFTFLGIIGCGLILLSIFLPAALENGLARKKA</sequence>
<dbReference type="Proteomes" id="UP000469424">
    <property type="component" value="Unassembled WGS sequence"/>
</dbReference>